<gene>
    <name evidence="1" type="ORF">Tci_899786</name>
</gene>
<protein>
    <submittedName>
        <fullName evidence="1">Uncharacterized protein</fullName>
    </submittedName>
</protein>
<evidence type="ECO:0000313" key="1">
    <source>
        <dbReference type="EMBL" id="GFD27817.1"/>
    </source>
</evidence>
<accession>A0A699UYI4</accession>
<reference evidence="1" key="1">
    <citation type="journal article" date="2019" name="Sci. Rep.">
        <title>Draft genome of Tanacetum cinerariifolium, the natural source of mosquito coil.</title>
        <authorList>
            <person name="Yamashiro T."/>
            <person name="Shiraishi A."/>
            <person name="Satake H."/>
            <person name="Nakayama K."/>
        </authorList>
    </citation>
    <scope>NUCLEOTIDE SEQUENCE</scope>
</reference>
<dbReference type="EMBL" id="BKCJ011380047">
    <property type="protein sequence ID" value="GFD27817.1"/>
    <property type="molecule type" value="Genomic_DNA"/>
</dbReference>
<dbReference type="AlphaFoldDB" id="A0A699UYI4"/>
<proteinExistence type="predicted"/>
<comment type="caution">
    <text evidence="1">The sequence shown here is derived from an EMBL/GenBank/DDBJ whole genome shotgun (WGS) entry which is preliminary data.</text>
</comment>
<sequence>MAFDLRPMKDVLPWPGGANIAFDLVTDMQFLLRTWCEYGIRLSIGLATPLTYVLYPEILTWHAQ</sequence>
<organism evidence="1">
    <name type="scientific">Tanacetum cinerariifolium</name>
    <name type="common">Dalmatian daisy</name>
    <name type="synonym">Chrysanthemum cinerariifolium</name>
    <dbReference type="NCBI Taxonomy" id="118510"/>
    <lineage>
        <taxon>Eukaryota</taxon>
        <taxon>Viridiplantae</taxon>
        <taxon>Streptophyta</taxon>
        <taxon>Embryophyta</taxon>
        <taxon>Tracheophyta</taxon>
        <taxon>Spermatophyta</taxon>
        <taxon>Magnoliopsida</taxon>
        <taxon>eudicotyledons</taxon>
        <taxon>Gunneridae</taxon>
        <taxon>Pentapetalae</taxon>
        <taxon>asterids</taxon>
        <taxon>campanulids</taxon>
        <taxon>Asterales</taxon>
        <taxon>Asteraceae</taxon>
        <taxon>Asteroideae</taxon>
        <taxon>Anthemideae</taxon>
        <taxon>Anthemidinae</taxon>
        <taxon>Tanacetum</taxon>
    </lineage>
</organism>
<feature type="non-terminal residue" evidence="1">
    <location>
        <position position="64"/>
    </location>
</feature>
<name>A0A699UYI4_TANCI</name>